<proteinExistence type="inferred from homology"/>
<feature type="region of interest" description="Disordered" evidence="10">
    <location>
        <begin position="32"/>
        <end position="55"/>
    </location>
</feature>
<comment type="similarity">
    <text evidence="2">Belongs to the TonB family.</text>
</comment>
<name>A0ABX0K5P0_9PROT</name>
<keyword evidence="7" id="KW-0653">Protein transport</keyword>
<dbReference type="Pfam" id="PF03544">
    <property type="entry name" value="TonB_C"/>
    <property type="match status" value="1"/>
</dbReference>
<evidence type="ECO:0000256" key="7">
    <source>
        <dbReference type="ARBA" id="ARBA00022927"/>
    </source>
</evidence>
<dbReference type="InterPro" id="IPR006260">
    <property type="entry name" value="TonB/TolA_C"/>
</dbReference>
<reference evidence="13 14" key="1">
    <citation type="journal article" date="2020" name="Int. J. Syst. Evol. Microbiol.">
        <title>Novel acetic acid bacteria from cider fermentations: Acetobacter conturbans sp. nov. and Acetobacter fallax sp. nov.</title>
        <authorList>
            <person name="Sombolestani A.S."/>
            <person name="Cleenwerck I."/>
            <person name="Cnockaert M."/>
            <person name="Borremans W."/>
            <person name="Wieme A.D."/>
            <person name="De Vuyst L."/>
            <person name="Vandamme P."/>
        </authorList>
    </citation>
    <scope>NUCLEOTIDE SEQUENCE [LARGE SCALE GENOMIC DNA]</scope>
    <source>
        <strain evidence="13 14">LMG 1637</strain>
    </source>
</reference>
<keyword evidence="5" id="KW-0997">Cell inner membrane</keyword>
<evidence type="ECO:0000313" key="14">
    <source>
        <dbReference type="Proteomes" id="UP000615326"/>
    </source>
</evidence>
<evidence type="ECO:0000256" key="6">
    <source>
        <dbReference type="ARBA" id="ARBA00022692"/>
    </source>
</evidence>
<dbReference type="PANTHER" id="PTHR33446">
    <property type="entry name" value="PROTEIN TONB-RELATED"/>
    <property type="match status" value="1"/>
</dbReference>
<feature type="compositionally biased region" description="Pro residues" evidence="10">
    <location>
        <begin position="171"/>
        <end position="181"/>
    </location>
</feature>
<keyword evidence="8 11" id="KW-1133">Transmembrane helix</keyword>
<gene>
    <name evidence="13" type="ORF">GOB84_01255</name>
</gene>
<sequence>MTVSQRPPAGSGERKEPVIVPSSGMERVFSARTAARKPPESDPMRPGLGPALVERGPGVRRLRPAKTPMTPRQVFADPDLIPVILLSLLLHLALLTVAILLAAHHRPRGNPQSPETGSVDMMFVTPPAQSGMKGERSPDQAGGTDSPKSSQSSNAQPEESEASAGAAKPTTEPPAAPPIPEAPADENYPKPTNETAPVNPASTDAGQGSKKAAKQTASRQSVKHEQHRQRAPSPFDSPMDLSFDQSSAPRRSRRGRSGGSGGPIDLSIGPMIQNGQLNAPFATRSTTKGVSDDYSADVDRWIRRHMYYPEEAARNGEEGPSSVHVVIDRQGRVRFVRLTNQSGSYELDASTTGMFHGAQLPPVPPDIPGDHFDLDVTINYILIRH</sequence>
<comment type="subcellular location">
    <subcellularLocation>
        <location evidence="1">Cell inner membrane</location>
        <topology evidence="1">Single-pass membrane protein</topology>
        <orientation evidence="1">Periplasmic side</orientation>
    </subcellularLocation>
</comment>
<evidence type="ECO:0000256" key="1">
    <source>
        <dbReference type="ARBA" id="ARBA00004383"/>
    </source>
</evidence>
<protein>
    <submittedName>
        <fullName evidence="13">TonB family protein</fullName>
    </submittedName>
</protein>
<evidence type="ECO:0000259" key="12">
    <source>
        <dbReference type="PROSITE" id="PS52015"/>
    </source>
</evidence>
<feature type="region of interest" description="Disordered" evidence="10">
    <location>
        <begin position="1"/>
        <end position="20"/>
    </location>
</feature>
<feature type="compositionally biased region" description="Polar residues" evidence="10">
    <location>
        <begin position="190"/>
        <end position="206"/>
    </location>
</feature>
<feature type="transmembrane region" description="Helical" evidence="11">
    <location>
        <begin position="80"/>
        <end position="103"/>
    </location>
</feature>
<keyword evidence="4" id="KW-1003">Cell membrane</keyword>
<evidence type="ECO:0000256" key="11">
    <source>
        <dbReference type="SAM" id="Phobius"/>
    </source>
</evidence>
<feature type="domain" description="TonB C-terminal" evidence="12">
    <location>
        <begin position="293"/>
        <end position="385"/>
    </location>
</feature>
<dbReference type="EMBL" id="WOSW01000001">
    <property type="protein sequence ID" value="NHO31205.1"/>
    <property type="molecule type" value="Genomic_DNA"/>
</dbReference>
<feature type="compositionally biased region" description="Polar residues" evidence="10">
    <location>
        <begin position="146"/>
        <end position="157"/>
    </location>
</feature>
<evidence type="ECO:0000256" key="4">
    <source>
        <dbReference type="ARBA" id="ARBA00022475"/>
    </source>
</evidence>
<evidence type="ECO:0000313" key="13">
    <source>
        <dbReference type="EMBL" id="NHO31205.1"/>
    </source>
</evidence>
<evidence type="ECO:0000256" key="2">
    <source>
        <dbReference type="ARBA" id="ARBA00006555"/>
    </source>
</evidence>
<evidence type="ECO:0000256" key="8">
    <source>
        <dbReference type="ARBA" id="ARBA00022989"/>
    </source>
</evidence>
<dbReference type="Gene3D" id="3.30.1150.10">
    <property type="match status" value="1"/>
</dbReference>
<dbReference type="InterPro" id="IPR051045">
    <property type="entry name" value="TonB-dependent_transducer"/>
</dbReference>
<dbReference type="Proteomes" id="UP000615326">
    <property type="component" value="Unassembled WGS sequence"/>
</dbReference>
<evidence type="ECO:0000256" key="10">
    <source>
        <dbReference type="SAM" id="MobiDB-lite"/>
    </source>
</evidence>
<dbReference type="NCBIfam" id="TIGR01352">
    <property type="entry name" value="tonB_Cterm"/>
    <property type="match status" value="1"/>
</dbReference>
<evidence type="ECO:0000256" key="9">
    <source>
        <dbReference type="ARBA" id="ARBA00023136"/>
    </source>
</evidence>
<organism evidence="13 14">
    <name type="scientific">Acetobacter fallax</name>
    <dbReference type="NCBI Taxonomy" id="1737473"/>
    <lineage>
        <taxon>Bacteria</taxon>
        <taxon>Pseudomonadati</taxon>
        <taxon>Pseudomonadota</taxon>
        <taxon>Alphaproteobacteria</taxon>
        <taxon>Acetobacterales</taxon>
        <taxon>Acetobacteraceae</taxon>
        <taxon>Acetobacter</taxon>
    </lineage>
</organism>
<keyword evidence="9 11" id="KW-0472">Membrane</keyword>
<accession>A0ABX0K5P0</accession>
<evidence type="ECO:0000256" key="5">
    <source>
        <dbReference type="ARBA" id="ARBA00022519"/>
    </source>
</evidence>
<comment type="caution">
    <text evidence="13">The sequence shown here is derived from an EMBL/GenBank/DDBJ whole genome shotgun (WGS) entry which is preliminary data.</text>
</comment>
<keyword evidence="14" id="KW-1185">Reference proteome</keyword>
<dbReference type="PROSITE" id="PS52015">
    <property type="entry name" value="TONB_CTD"/>
    <property type="match status" value="1"/>
</dbReference>
<keyword evidence="6 11" id="KW-0812">Transmembrane</keyword>
<keyword evidence="3" id="KW-0813">Transport</keyword>
<feature type="region of interest" description="Disordered" evidence="10">
    <location>
        <begin position="107"/>
        <end position="267"/>
    </location>
</feature>
<evidence type="ECO:0000256" key="3">
    <source>
        <dbReference type="ARBA" id="ARBA00022448"/>
    </source>
</evidence>
<dbReference type="SUPFAM" id="SSF74653">
    <property type="entry name" value="TolA/TonB C-terminal domain"/>
    <property type="match status" value="1"/>
</dbReference>
<dbReference type="InterPro" id="IPR037682">
    <property type="entry name" value="TonB_C"/>
</dbReference>